<accession>A0ABV0XVM3</accession>
<protein>
    <submittedName>
        <fullName evidence="2">Uncharacterized protein</fullName>
    </submittedName>
</protein>
<keyword evidence="3" id="KW-1185">Reference proteome</keyword>
<evidence type="ECO:0000313" key="3">
    <source>
        <dbReference type="Proteomes" id="UP001469553"/>
    </source>
</evidence>
<proteinExistence type="predicted"/>
<dbReference type="Proteomes" id="UP001469553">
    <property type="component" value="Unassembled WGS sequence"/>
</dbReference>
<organism evidence="2 3">
    <name type="scientific">Ameca splendens</name>
    <dbReference type="NCBI Taxonomy" id="208324"/>
    <lineage>
        <taxon>Eukaryota</taxon>
        <taxon>Metazoa</taxon>
        <taxon>Chordata</taxon>
        <taxon>Craniata</taxon>
        <taxon>Vertebrata</taxon>
        <taxon>Euteleostomi</taxon>
        <taxon>Actinopterygii</taxon>
        <taxon>Neopterygii</taxon>
        <taxon>Teleostei</taxon>
        <taxon>Neoteleostei</taxon>
        <taxon>Acanthomorphata</taxon>
        <taxon>Ovalentaria</taxon>
        <taxon>Atherinomorphae</taxon>
        <taxon>Cyprinodontiformes</taxon>
        <taxon>Goodeidae</taxon>
        <taxon>Ameca</taxon>
    </lineage>
</organism>
<reference evidence="2 3" key="1">
    <citation type="submission" date="2021-06" db="EMBL/GenBank/DDBJ databases">
        <authorList>
            <person name="Palmer J.M."/>
        </authorList>
    </citation>
    <scope>NUCLEOTIDE SEQUENCE [LARGE SCALE GENOMIC DNA]</scope>
    <source>
        <strain evidence="2 3">AS_MEX2019</strain>
        <tissue evidence="2">Muscle</tissue>
    </source>
</reference>
<name>A0ABV0XVM3_9TELE</name>
<feature type="compositionally biased region" description="Low complexity" evidence="1">
    <location>
        <begin position="20"/>
        <end position="36"/>
    </location>
</feature>
<evidence type="ECO:0000313" key="2">
    <source>
        <dbReference type="EMBL" id="MEQ2285539.1"/>
    </source>
</evidence>
<sequence>MSDYESDVPTGSSQHLISGLSPPAAASARRSSCLASQQVTPSPSSQLRANRINPGSDQDASQLADFLSHDSPPLPPPPPPSSGKRRSKTPNPPPKRPHLL</sequence>
<dbReference type="EMBL" id="JAHRIP010013764">
    <property type="protein sequence ID" value="MEQ2285539.1"/>
    <property type="molecule type" value="Genomic_DNA"/>
</dbReference>
<feature type="compositionally biased region" description="Polar residues" evidence="1">
    <location>
        <begin position="37"/>
        <end position="61"/>
    </location>
</feature>
<gene>
    <name evidence="2" type="ORF">AMECASPLE_032932</name>
</gene>
<comment type="caution">
    <text evidence="2">The sequence shown here is derived from an EMBL/GenBank/DDBJ whole genome shotgun (WGS) entry which is preliminary data.</text>
</comment>
<evidence type="ECO:0000256" key="1">
    <source>
        <dbReference type="SAM" id="MobiDB-lite"/>
    </source>
</evidence>
<feature type="compositionally biased region" description="Pro residues" evidence="1">
    <location>
        <begin position="72"/>
        <end position="81"/>
    </location>
</feature>
<feature type="region of interest" description="Disordered" evidence="1">
    <location>
        <begin position="1"/>
        <end position="100"/>
    </location>
</feature>